<reference evidence="2 3" key="1">
    <citation type="journal article" date="2015" name="Nat. Commun.">
        <title>Outbred genome sequencing and CRISPR/Cas9 gene editing in butterflies.</title>
        <authorList>
            <person name="Li X."/>
            <person name="Fan D."/>
            <person name="Zhang W."/>
            <person name="Liu G."/>
            <person name="Zhang L."/>
            <person name="Zhao L."/>
            <person name="Fang X."/>
            <person name="Chen L."/>
            <person name="Dong Y."/>
            <person name="Chen Y."/>
            <person name="Ding Y."/>
            <person name="Zhao R."/>
            <person name="Feng M."/>
            <person name="Zhu Y."/>
            <person name="Feng Y."/>
            <person name="Jiang X."/>
            <person name="Zhu D."/>
            <person name="Xiang H."/>
            <person name="Feng X."/>
            <person name="Li S."/>
            <person name="Wang J."/>
            <person name="Zhang G."/>
            <person name="Kronforst M.R."/>
            <person name="Wang W."/>
        </authorList>
    </citation>
    <scope>NUCLEOTIDE SEQUENCE [LARGE SCALE GENOMIC DNA]</scope>
    <source>
        <strain evidence="2">Ya'a_city_454_Px</strain>
        <tissue evidence="2">Whole body</tissue>
    </source>
</reference>
<dbReference type="AlphaFoldDB" id="A0A194PRJ9"/>
<evidence type="ECO:0000256" key="1">
    <source>
        <dbReference type="SAM" id="Coils"/>
    </source>
</evidence>
<name>A0A194PRJ9_PAPXU</name>
<accession>A0A194PRJ9</accession>
<keyword evidence="1" id="KW-0175">Coiled coil</keyword>
<dbReference type="EMBL" id="KQ459595">
    <property type="protein sequence ID" value="KPI95937.1"/>
    <property type="molecule type" value="Genomic_DNA"/>
</dbReference>
<evidence type="ECO:0000313" key="3">
    <source>
        <dbReference type="Proteomes" id="UP000053268"/>
    </source>
</evidence>
<feature type="coiled-coil region" evidence="1">
    <location>
        <begin position="131"/>
        <end position="171"/>
    </location>
</feature>
<sequence length="238" mass="27801">MCLLSHGCWVRFLPETYIAAYKHLVIGMVNNMYDNNANNAEFCKMCPLCNNRVRFFYLAIDEKILMCENIKCEFPFGYNDFKIIKEEDDMFEMSQRSTNTSLKSWPDIDRNDLDNLNDVKCFNVNHEDSNIKVIEDKIASEKKMVKELNALKGLTKKFNEIEEDSEEIIKNKNFIRKLMKLQKLSGVQLVKQEEMDVLRRDKPGYKSDDLKIDIDTSTNNLCAIKIEITQNKIVPNVT</sequence>
<dbReference type="Proteomes" id="UP000053268">
    <property type="component" value="Unassembled WGS sequence"/>
</dbReference>
<proteinExistence type="predicted"/>
<organism evidence="2 3">
    <name type="scientific">Papilio xuthus</name>
    <name type="common">Asian swallowtail butterfly</name>
    <dbReference type="NCBI Taxonomy" id="66420"/>
    <lineage>
        <taxon>Eukaryota</taxon>
        <taxon>Metazoa</taxon>
        <taxon>Ecdysozoa</taxon>
        <taxon>Arthropoda</taxon>
        <taxon>Hexapoda</taxon>
        <taxon>Insecta</taxon>
        <taxon>Pterygota</taxon>
        <taxon>Neoptera</taxon>
        <taxon>Endopterygota</taxon>
        <taxon>Lepidoptera</taxon>
        <taxon>Glossata</taxon>
        <taxon>Ditrysia</taxon>
        <taxon>Papilionoidea</taxon>
        <taxon>Papilionidae</taxon>
        <taxon>Papilioninae</taxon>
        <taxon>Papilio</taxon>
    </lineage>
</organism>
<keyword evidence="3" id="KW-1185">Reference proteome</keyword>
<protein>
    <submittedName>
        <fullName evidence="2">Uncharacterized protein</fullName>
    </submittedName>
</protein>
<gene>
    <name evidence="2" type="ORF">RR46_11650</name>
</gene>
<evidence type="ECO:0000313" key="2">
    <source>
        <dbReference type="EMBL" id="KPI95937.1"/>
    </source>
</evidence>